<comment type="caution">
    <text evidence="8">The sequence shown here is derived from an EMBL/GenBank/DDBJ whole genome shotgun (WGS) entry which is preliminary data.</text>
</comment>
<dbReference type="SUPFAM" id="SSF57625">
    <property type="entry name" value="Invertebrate chitin-binding proteins"/>
    <property type="match status" value="3"/>
</dbReference>
<feature type="chain" id="PRO_5035755928" description="Chitin-binding type-2 domain-containing protein" evidence="6">
    <location>
        <begin position="18"/>
        <end position="252"/>
    </location>
</feature>
<evidence type="ECO:0000256" key="2">
    <source>
        <dbReference type="ARBA" id="ARBA00022729"/>
    </source>
</evidence>
<keyword evidence="3" id="KW-0677">Repeat</keyword>
<proteinExistence type="predicted"/>
<dbReference type="PROSITE" id="PS50940">
    <property type="entry name" value="CHIT_BIND_II"/>
    <property type="match status" value="3"/>
</dbReference>
<feature type="domain" description="Chitin-binding type-2" evidence="7">
    <location>
        <begin position="91"/>
        <end position="149"/>
    </location>
</feature>
<keyword evidence="4" id="KW-1015">Disulfide bond</keyword>
<evidence type="ECO:0000256" key="3">
    <source>
        <dbReference type="ARBA" id="ARBA00022737"/>
    </source>
</evidence>
<organism evidence="8 9">
    <name type="scientific">Apolygus lucorum</name>
    <name type="common">Small green plant bug</name>
    <name type="synonym">Lygocoris lucorum</name>
    <dbReference type="NCBI Taxonomy" id="248454"/>
    <lineage>
        <taxon>Eukaryota</taxon>
        <taxon>Metazoa</taxon>
        <taxon>Ecdysozoa</taxon>
        <taxon>Arthropoda</taxon>
        <taxon>Hexapoda</taxon>
        <taxon>Insecta</taxon>
        <taxon>Pterygota</taxon>
        <taxon>Neoptera</taxon>
        <taxon>Paraneoptera</taxon>
        <taxon>Hemiptera</taxon>
        <taxon>Heteroptera</taxon>
        <taxon>Panheteroptera</taxon>
        <taxon>Cimicomorpha</taxon>
        <taxon>Miridae</taxon>
        <taxon>Mirini</taxon>
        <taxon>Apolygus</taxon>
    </lineage>
</organism>
<keyword evidence="2 6" id="KW-0732">Signal</keyword>
<feature type="domain" description="Chitin-binding type-2" evidence="7">
    <location>
        <begin position="168"/>
        <end position="232"/>
    </location>
</feature>
<dbReference type="SMART" id="SM00494">
    <property type="entry name" value="ChtBD2"/>
    <property type="match status" value="3"/>
</dbReference>
<evidence type="ECO:0000259" key="7">
    <source>
        <dbReference type="PROSITE" id="PS50940"/>
    </source>
</evidence>
<feature type="domain" description="Chitin-binding type-2" evidence="7">
    <location>
        <begin position="23"/>
        <end position="81"/>
    </location>
</feature>
<evidence type="ECO:0000313" key="8">
    <source>
        <dbReference type="EMBL" id="KAF6215405.1"/>
    </source>
</evidence>
<dbReference type="InterPro" id="IPR051940">
    <property type="entry name" value="Chitin_bind-dev_reg"/>
</dbReference>
<dbReference type="InterPro" id="IPR036508">
    <property type="entry name" value="Chitin-bd_dom_sf"/>
</dbReference>
<protein>
    <recommendedName>
        <fullName evidence="7">Chitin-binding type-2 domain-containing protein</fullName>
    </recommendedName>
</protein>
<dbReference type="EMBL" id="WIXP02000002">
    <property type="protein sequence ID" value="KAF6215405.1"/>
    <property type="molecule type" value="Genomic_DNA"/>
</dbReference>
<dbReference type="PANTHER" id="PTHR23301:SF110">
    <property type="entry name" value="LD43683P-RELATED"/>
    <property type="match status" value="1"/>
</dbReference>
<evidence type="ECO:0000256" key="6">
    <source>
        <dbReference type="SAM" id="SignalP"/>
    </source>
</evidence>
<dbReference type="GO" id="GO:0008061">
    <property type="term" value="F:chitin binding"/>
    <property type="evidence" value="ECO:0007669"/>
    <property type="project" value="UniProtKB-KW"/>
</dbReference>
<dbReference type="AlphaFoldDB" id="A0A8S9Y6E3"/>
<keyword evidence="9" id="KW-1185">Reference proteome</keyword>
<dbReference type="Proteomes" id="UP000466442">
    <property type="component" value="Unassembled WGS sequence"/>
</dbReference>
<reference evidence="8" key="1">
    <citation type="journal article" date="2021" name="Mol. Ecol. Resour.">
        <title>Apolygus lucorum genome provides insights into omnivorousness and mesophyll feeding.</title>
        <authorList>
            <person name="Liu Y."/>
            <person name="Liu H."/>
            <person name="Wang H."/>
            <person name="Huang T."/>
            <person name="Liu B."/>
            <person name="Yang B."/>
            <person name="Yin L."/>
            <person name="Li B."/>
            <person name="Zhang Y."/>
            <person name="Zhang S."/>
            <person name="Jiang F."/>
            <person name="Zhang X."/>
            <person name="Ren Y."/>
            <person name="Wang B."/>
            <person name="Wang S."/>
            <person name="Lu Y."/>
            <person name="Wu K."/>
            <person name="Fan W."/>
            <person name="Wang G."/>
        </authorList>
    </citation>
    <scope>NUCLEOTIDE SEQUENCE</scope>
    <source>
        <strain evidence="8">12Hb</strain>
    </source>
</reference>
<evidence type="ECO:0000256" key="4">
    <source>
        <dbReference type="ARBA" id="ARBA00023157"/>
    </source>
</evidence>
<dbReference type="GO" id="GO:0005576">
    <property type="term" value="C:extracellular region"/>
    <property type="evidence" value="ECO:0007669"/>
    <property type="project" value="InterPro"/>
</dbReference>
<name>A0A8S9Y6E3_APOLU</name>
<keyword evidence="5" id="KW-0325">Glycoprotein</keyword>
<gene>
    <name evidence="8" type="ORF">GE061_010157</name>
</gene>
<evidence type="ECO:0000256" key="5">
    <source>
        <dbReference type="ARBA" id="ARBA00023180"/>
    </source>
</evidence>
<evidence type="ECO:0000256" key="1">
    <source>
        <dbReference type="ARBA" id="ARBA00022669"/>
    </source>
</evidence>
<dbReference type="PANTHER" id="PTHR23301">
    <property type="entry name" value="CHITIN BINDING PERITROPHIN-A"/>
    <property type="match status" value="1"/>
</dbReference>
<evidence type="ECO:0000313" key="9">
    <source>
        <dbReference type="Proteomes" id="UP000466442"/>
    </source>
</evidence>
<dbReference type="Gene3D" id="2.170.140.10">
    <property type="entry name" value="Chitin binding domain"/>
    <property type="match status" value="3"/>
</dbReference>
<dbReference type="Pfam" id="PF01607">
    <property type="entry name" value="CBM_14"/>
    <property type="match status" value="3"/>
</dbReference>
<feature type="signal peptide" evidence="6">
    <location>
        <begin position="1"/>
        <end position="17"/>
    </location>
</feature>
<accession>A0A8S9Y6E3</accession>
<sequence>MIGFLVVISVLFFESKCLDQRDTSFCDPKYSGSSYAVPHPQFCDKYVTCQRGLAQVYVCEDGLAYHPSKGCRPLHTVDCSSRPFLQPPKGSGSCRRRYGIFADPRGCGRFFKCVNDSAIPDKCASGLTFDEKSIGCRESSPEEAEQCQELALLGCNVDPSGDLSSCTWFRCPSDDTYPYGDHSRHPYPGNCGFYILCIRGGQVKIQGCPEGSVYSVESSSCESEVNSTSCKSPRNLVPLVHKLPSPSSSKFN</sequence>
<dbReference type="OrthoDB" id="6020543at2759"/>
<dbReference type="InterPro" id="IPR002557">
    <property type="entry name" value="Chitin-bd_dom"/>
</dbReference>
<keyword evidence="1" id="KW-0147">Chitin-binding</keyword>